<comment type="caution">
    <text evidence="8">The sequence shown here is derived from an EMBL/GenBank/DDBJ whole genome shotgun (WGS) entry which is preliminary data.</text>
</comment>
<feature type="transmembrane region" description="Helical" evidence="6">
    <location>
        <begin position="382"/>
        <end position="403"/>
    </location>
</feature>
<dbReference type="Proteomes" id="UP001596977">
    <property type="component" value="Unassembled WGS sequence"/>
</dbReference>
<feature type="transmembrane region" description="Helical" evidence="6">
    <location>
        <begin position="217"/>
        <end position="242"/>
    </location>
</feature>
<dbReference type="InterPro" id="IPR011701">
    <property type="entry name" value="MFS"/>
</dbReference>
<feature type="transmembrane region" description="Helical" evidence="6">
    <location>
        <begin position="286"/>
        <end position="306"/>
    </location>
</feature>
<dbReference type="Gene3D" id="1.20.1250.20">
    <property type="entry name" value="MFS general substrate transporter like domains"/>
    <property type="match status" value="2"/>
</dbReference>
<dbReference type="InterPro" id="IPR036259">
    <property type="entry name" value="MFS_trans_sf"/>
</dbReference>
<evidence type="ECO:0000313" key="8">
    <source>
        <dbReference type="EMBL" id="MFD0948370.1"/>
    </source>
</evidence>
<protein>
    <submittedName>
        <fullName evidence="8">MFS transporter</fullName>
    </submittedName>
</protein>
<evidence type="ECO:0000256" key="6">
    <source>
        <dbReference type="SAM" id="Phobius"/>
    </source>
</evidence>
<feature type="transmembrane region" description="Helical" evidence="6">
    <location>
        <begin position="169"/>
        <end position="188"/>
    </location>
</feature>
<feature type="transmembrane region" description="Helical" evidence="6">
    <location>
        <begin position="312"/>
        <end position="336"/>
    </location>
</feature>
<feature type="transmembrane region" description="Helical" evidence="6">
    <location>
        <begin position="133"/>
        <end position="157"/>
    </location>
</feature>
<evidence type="ECO:0000256" key="4">
    <source>
        <dbReference type="ARBA" id="ARBA00022989"/>
    </source>
</evidence>
<proteinExistence type="predicted"/>
<dbReference type="PROSITE" id="PS50850">
    <property type="entry name" value="MFS"/>
    <property type="match status" value="1"/>
</dbReference>
<organism evidence="8 9">
    <name type="scientific">Sphingomonas canadensis</name>
    <dbReference type="NCBI Taxonomy" id="1219257"/>
    <lineage>
        <taxon>Bacteria</taxon>
        <taxon>Pseudomonadati</taxon>
        <taxon>Pseudomonadota</taxon>
        <taxon>Alphaproteobacteria</taxon>
        <taxon>Sphingomonadales</taxon>
        <taxon>Sphingomonadaceae</taxon>
        <taxon>Sphingomonas</taxon>
    </lineage>
</organism>
<dbReference type="Pfam" id="PF07690">
    <property type="entry name" value="MFS_1"/>
    <property type="match status" value="1"/>
</dbReference>
<accession>A0ABW3HCE4</accession>
<evidence type="ECO:0000256" key="1">
    <source>
        <dbReference type="ARBA" id="ARBA00004141"/>
    </source>
</evidence>
<evidence type="ECO:0000259" key="7">
    <source>
        <dbReference type="PROSITE" id="PS50850"/>
    </source>
</evidence>
<keyword evidence="2" id="KW-0813">Transport</keyword>
<evidence type="ECO:0000256" key="5">
    <source>
        <dbReference type="ARBA" id="ARBA00023136"/>
    </source>
</evidence>
<name>A0ABW3HCE4_9SPHN</name>
<sequence length="422" mass="42863">MSRGEAHALVAVLTGAYVLSYADRQFLAVALESIRHDLVLDEIALGMLSGPAFALCYSLLGVPLGMLGDRGNRLRLIALCILVWSVATAACGLARGFGELFVARMAVGAGEAGLLPLAYSLMGQRFPAERLPLMVGIFIGGGALGSGVAVLAGGPLLNLVPAVHGLAPWRVIFLGLGIAGLPVAALILRRAEPPRPTARALDGGGGLGAFLRGSPHLLLLAAGACMVNIMFYGLGAWVPAFFQRVHGWNPTQVGVSYGLLLLVCGVLANPFWGWAGTRVIARGGDVIRLMLLAAVLPLALLVPFAALTPVPVASAAVFGCMPLVSGSLMTLVPAVIAAGTSAALRGRVMAGFFLSVNLVGIGGGPLAYAWLSGAGGAGRPGIAVAIAALTPVVLAACAALFLASRAVSRRAASNDRSGFANG</sequence>
<dbReference type="PANTHER" id="PTHR23505">
    <property type="entry name" value="SPINSTER"/>
    <property type="match status" value="1"/>
</dbReference>
<dbReference type="InterPro" id="IPR044770">
    <property type="entry name" value="MFS_spinster-like"/>
</dbReference>
<keyword evidence="9" id="KW-1185">Reference proteome</keyword>
<feature type="transmembrane region" description="Helical" evidence="6">
    <location>
        <begin position="348"/>
        <end position="370"/>
    </location>
</feature>
<dbReference type="RefSeq" id="WP_264946301.1">
    <property type="nucleotide sequence ID" value="NZ_JAPDRA010000012.1"/>
</dbReference>
<keyword evidence="5 6" id="KW-0472">Membrane</keyword>
<dbReference type="PANTHER" id="PTHR23505:SF79">
    <property type="entry name" value="PROTEIN SPINSTER"/>
    <property type="match status" value="1"/>
</dbReference>
<gene>
    <name evidence="8" type="ORF">ACFQ1E_18680</name>
</gene>
<evidence type="ECO:0000313" key="9">
    <source>
        <dbReference type="Proteomes" id="UP001596977"/>
    </source>
</evidence>
<feature type="transmembrane region" description="Helical" evidence="6">
    <location>
        <begin position="43"/>
        <end position="64"/>
    </location>
</feature>
<dbReference type="SUPFAM" id="SSF103473">
    <property type="entry name" value="MFS general substrate transporter"/>
    <property type="match status" value="1"/>
</dbReference>
<comment type="subcellular location">
    <subcellularLocation>
        <location evidence="1">Membrane</location>
        <topology evidence="1">Multi-pass membrane protein</topology>
    </subcellularLocation>
</comment>
<feature type="transmembrane region" description="Helical" evidence="6">
    <location>
        <begin position="76"/>
        <end position="95"/>
    </location>
</feature>
<keyword evidence="4 6" id="KW-1133">Transmembrane helix</keyword>
<feature type="transmembrane region" description="Helical" evidence="6">
    <location>
        <begin position="101"/>
        <end position="121"/>
    </location>
</feature>
<evidence type="ECO:0000256" key="2">
    <source>
        <dbReference type="ARBA" id="ARBA00022448"/>
    </source>
</evidence>
<reference evidence="9" key="1">
    <citation type="journal article" date="2019" name="Int. J. Syst. Evol. Microbiol.">
        <title>The Global Catalogue of Microorganisms (GCM) 10K type strain sequencing project: providing services to taxonomists for standard genome sequencing and annotation.</title>
        <authorList>
            <consortium name="The Broad Institute Genomics Platform"/>
            <consortium name="The Broad Institute Genome Sequencing Center for Infectious Disease"/>
            <person name="Wu L."/>
            <person name="Ma J."/>
        </authorList>
    </citation>
    <scope>NUCLEOTIDE SEQUENCE [LARGE SCALE GENOMIC DNA]</scope>
    <source>
        <strain evidence="9">CCUG 62982</strain>
    </source>
</reference>
<dbReference type="EMBL" id="JBHTJG010000012">
    <property type="protein sequence ID" value="MFD0948370.1"/>
    <property type="molecule type" value="Genomic_DNA"/>
</dbReference>
<evidence type="ECO:0000256" key="3">
    <source>
        <dbReference type="ARBA" id="ARBA00022692"/>
    </source>
</evidence>
<feature type="transmembrane region" description="Helical" evidence="6">
    <location>
        <begin position="254"/>
        <end position="274"/>
    </location>
</feature>
<feature type="domain" description="Major facilitator superfamily (MFS) profile" evidence="7">
    <location>
        <begin position="9"/>
        <end position="407"/>
    </location>
</feature>
<dbReference type="InterPro" id="IPR020846">
    <property type="entry name" value="MFS_dom"/>
</dbReference>
<keyword evidence="3 6" id="KW-0812">Transmembrane</keyword>